<gene>
    <name evidence="1" type="ORF">SAMN04487962_10264</name>
</gene>
<keyword evidence="2" id="KW-1185">Reference proteome</keyword>
<dbReference type="EMBL" id="FOHZ01000002">
    <property type="protein sequence ID" value="SES85532.1"/>
    <property type="molecule type" value="Genomic_DNA"/>
</dbReference>
<accession>A0A1H9ZUT9</accession>
<dbReference type="RefSeq" id="WP_177185976.1">
    <property type="nucleotide sequence ID" value="NZ_FOHZ01000002.1"/>
</dbReference>
<dbReference type="AlphaFoldDB" id="A0A1H9ZUT9"/>
<protein>
    <submittedName>
        <fullName evidence="1">Uncharacterized protein</fullName>
    </submittedName>
</protein>
<dbReference type="Proteomes" id="UP000198762">
    <property type="component" value="Unassembled WGS sequence"/>
</dbReference>
<proteinExistence type="predicted"/>
<reference evidence="2" key="1">
    <citation type="submission" date="2016-10" db="EMBL/GenBank/DDBJ databases">
        <authorList>
            <person name="Varghese N."/>
            <person name="Submissions S."/>
        </authorList>
    </citation>
    <scope>NUCLEOTIDE SEQUENCE [LARGE SCALE GENOMIC DNA]</scope>
    <source>
        <strain evidence="2">CGMCC 1.6489</strain>
    </source>
</reference>
<sequence>MRRKPDMIRTVVLLFVIGLAATGLTSFGVSEDEPRVIPAEISAQGQWLSGQRSEG</sequence>
<evidence type="ECO:0000313" key="1">
    <source>
        <dbReference type="EMBL" id="SES85532.1"/>
    </source>
</evidence>
<evidence type="ECO:0000313" key="2">
    <source>
        <dbReference type="Proteomes" id="UP000198762"/>
    </source>
</evidence>
<name>A0A1H9ZUT9_9GAMM</name>
<organism evidence="1 2">
    <name type="scientific">Marinobacter segnicrescens</name>
    <dbReference type="NCBI Taxonomy" id="430453"/>
    <lineage>
        <taxon>Bacteria</taxon>
        <taxon>Pseudomonadati</taxon>
        <taxon>Pseudomonadota</taxon>
        <taxon>Gammaproteobacteria</taxon>
        <taxon>Pseudomonadales</taxon>
        <taxon>Marinobacteraceae</taxon>
        <taxon>Marinobacter</taxon>
    </lineage>
</organism>